<dbReference type="EMBL" id="AOIU01000028">
    <property type="protein sequence ID" value="ELZ24882.1"/>
    <property type="molecule type" value="Genomic_DNA"/>
</dbReference>
<dbReference type="InterPro" id="IPR052701">
    <property type="entry name" value="GAG_Ulvan_Degrading_Sulfatases"/>
</dbReference>
<dbReference type="STRING" id="797114.C475_11615"/>
<sequence>MATDRSEPANVLLVVLDSVRAQNCSVLGARKSTTPNLELLARESTLYAQARAPSNWSLPSHVSLFTGLETHEHGVTIDRKLAPGNTVFETLAEGGHDTGLFTENGFVASHEVGLKDAFETVETVPDSHGDRYDTAELNPGPDGYYYADRFLSWSADRDGPWAACLNLMDAHRPFEPRAAHDEWGDDAARELQAELPTRWEWTFHSDERPLWQLRALEALYDGGVRQADAILGRVVSTLRERGALEDTLLVVCGDHGDGFGERGVLDGEPPAVSHIVPMHESLLHVPLLVRRPGQREARTVRDPAALTPFHDVALAAGAGEPVSAGAFARERVVSTKQPVTGDLRERYEGNCDSVEPYVAPSRAVYRADPSVDRAVRKTYYWGDAAAELAVHGPGQLHRVGAATSESVDDAVLTRDVSVDLPREASDRGLDPDKKGQLAALGYY</sequence>
<dbReference type="Pfam" id="PF00884">
    <property type="entry name" value="Sulfatase"/>
    <property type="match status" value="1"/>
</dbReference>
<evidence type="ECO:0000259" key="2">
    <source>
        <dbReference type="Pfam" id="PF00884"/>
    </source>
</evidence>
<dbReference type="SUPFAM" id="SSF53649">
    <property type="entry name" value="Alkaline phosphatase-like"/>
    <property type="match status" value="1"/>
</dbReference>
<dbReference type="Gene3D" id="3.40.720.10">
    <property type="entry name" value="Alkaline Phosphatase, subunit A"/>
    <property type="match status" value="1"/>
</dbReference>
<dbReference type="InterPro" id="IPR017850">
    <property type="entry name" value="Alkaline_phosphatase_core_sf"/>
</dbReference>
<dbReference type="AlphaFoldDB" id="M0CR57"/>
<gene>
    <name evidence="3" type="ORF">C475_11615</name>
</gene>
<name>M0CR57_9EURY</name>
<dbReference type="InterPro" id="IPR000917">
    <property type="entry name" value="Sulfatase_N"/>
</dbReference>
<dbReference type="CDD" id="cd16148">
    <property type="entry name" value="sulfatase_like"/>
    <property type="match status" value="1"/>
</dbReference>
<reference evidence="3 4" key="1">
    <citation type="journal article" date="2014" name="PLoS Genet.">
        <title>Phylogenetically driven sequencing of extremely halophilic archaea reveals strategies for static and dynamic osmo-response.</title>
        <authorList>
            <person name="Becker E.A."/>
            <person name="Seitzer P.M."/>
            <person name="Tritt A."/>
            <person name="Larsen D."/>
            <person name="Krusor M."/>
            <person name="Yao A.I."/>
            <person name="Wu D."/>
            <person name="Madern D."/>
            <person name="Eisen J.A."/>
            <person name="Darling A.E."/>
            <person name="Facciotti M.T."/>
        </authorList>
    </citation>
    <scope>NUCLEOTIDE SEQUENCE [LARGE SCALE GENOMIC DNA]</scope>
    <source>
        <strain evidence="3 4">2-9-1</strain>
    </source>
</reference>
<dbReference type="eggNOG" id="arCOG02789">
    <property type="taxonomic scope" value="Archaea"/>
</dbReference>
<dbReference type="PANTHER" id="PTHR43751">
    <property type="entry name" value="SULFATASE"/>
    <property type="match status" value="1"/>
</dbReference>
<accession>M0CR57</accession>
<evidence type="ECO:0000313" key="4">
    <source>
        <dbReference type="Proteomes" id="UP000011626"/>
    </source>
</evidence>
<organism evidence="3 4">
    <name type="scientific">Halosimplex carlsbadense 2-9-1</name>
    <dbReference type="NCBI Taxonomy" id="797114"/>
    <lineage>
        <taxon>Archaea</taxon>
        <taxon>Methanobacteriati</taxon>
        <taxon>Methanobacteriota</taxon>
        <taxon>Stenosarchaea group</taxon>
        <taxon>Halobacteria</taxon>
        <taxon>Halobacteriales</taxon>
        <taxon>Haloarculaceae</taxon>
        <taxon>Halosimplex</taxon>
    </lineage>
</organism>
<evidence type="ECO:0000313" key="3">
    <source>
        <dbReference type="EMBL" id="ELZ24882.1"/>
    </source>
</evidence>
<protein>
    <submittedName>
        <fullName evidence="3">Arylsulfatase</fullName>
    </submittedName>
</protein>
<comment type="caution">
    <text evidence="3">The sequence shown here is derived from an EMBL/GenBank/DDBJ whole genome shotgun (WGS) entry which is preliminary data.</text>
</comment>
<dbReference type="PANTHER" id="PTHR43751:SF3">
    <property type="entry name" value="SULFATASE N-TERMINAL DOMAIN-CONTAINING PROTEIN"/>
    <property type="match status" value="1"/>
</dbReference>
<proteinExistence type="predicted"/>
<feature type="modified residue" description="3-oxoalanine (Ser)" evidence="1">
    <location>
        <position position="57"/>
    </location>
</feature>
<feature type="domain" description="Sulfatase N-terminal" evidence="2">
    <location>
        <begin position="10"/>
        <end position="300"/>
    </location>
</feature>
<dbReference type="OrthoDB" id="102174at2157"/>
<keyword evidence="4" id="KW-1185">Reference proteome</keyword>
<dbReference type="Proteomes" id="UP000011626">
    <property type="component" value="Unassembled WGS sequence"/>
</dbReference>
<evidence type="ECO:0000256" key="1">
    <source>
        <dbReference type="PIRSR" id="PIRSR600917-52"/>
    </source>
</evidence>
<dbReference type="RefSeq" id="WP_006883997.1">
    <property type="nucleotide sequence ID" value="NZ_AOIU01000028.1"/>
</dbReference>
<comment type="PTM">
    <text evidence="1">The conversion to 3-oxoalanine (also known as C-formylglycine, FGly), of a serine or cysteine residue in prokaryotes and of a cysteine residue in eukaryotes, is critical for catalytic activity.</text>
</comment>